<dbReference type="GO" id="GO:1990575">
    <property type="term" value="P:mitochondrial L-ornithine transmembrane transport"/>
    <property type="evidence" value="ECO:0007669"/>
    <property type="project" value="TreeGrafter"/>
</dbReference>
<keyword evidence="4 9" id="KW-0812">Transmembrane</keyword>
<feature type="repeat" description="Solcar" evidence="9">
    <location>
        <begin position="22"/>
        <end position="107"/>
    </location>
</feature>
<dbReference type="GO" id="GO:0031966">
    <property type="term" value="C:mitochondrial membrane"/>
    <property type="evidence" value="ECO:0007669"/>
    <property type="project" value="UniProtKB-SubCell"/>
</dbReference>
<dbReference type="InterPro" id="IPR023395">
    <property type="entry name" value="MCP_dom_sf"/>
</dbReference>
<evidence type="ECO:0000256" key="6">
    <source>
        <dbReference type="ARBA" id="ARBA00022989"/>
    </source>
</evidence>
<dbReference type="Proteomes" id="UP000594260">
    <property type="component" value="Unplaced"/>
</dbReference>
<dbReference type="EnsemblMetazoa" id="XM_022803335">
    <property type="protein sequence ID" value="XP_022659070"/>
    <property type="gene ID" value="LOC111249450"/>
</dbReference>
<dbReference type="EnsemblMetazoa" id="XM_022803334">
    <property type="protein sequence ID" value="XP_022659069"/>
    <property type="gene ID" value="LOC111249450"/>
</dbReference>
<name>A0A7M7JZ51_VARDE</name>
<dbReference type="InParanoid" id="A0A7M7JZ51"/>
<evidence type="ECO:0000313" key="11">
    <source>
        <dbReference type="EnsemblMetazoa" id="XP_022659068"/>
    </source>
</evidence>
<evidence type="ECO:0000256" key="3">
    <source>
        <dbReference type="ARBA" id="ARBA00022448"/>
    </source>
</evidence>
<keyword evidence="8 9" id="KW-0472">Membrane</keyword>
<dbReference type="OMA" id="VEMFKIR"/>
<dbReference type="InterPro" id="IPR018108">
    <property type="entry name" value="MCP_transmembrane"/>
</dbReference>
<dbReference type="OrthoDB" id="409586at2759"/>
<dbReference type="KEGG" id="vde:111249450"/>
<protein>
    <recommendedName>
        <fullName evidence="13">Mitochondrial ornithine transporter 1</fullName>
    </recommendedName>
</protein>
<dbReference type="EnsemblMetazoa" id="XM_022803333">
    <property type="protein sequence ID" value="XP_022659068"/>
    <property type="gene ID" value="LOC111249450"/>
</dbReference>
<dbReference type="Pfam" id="PF00153">
    <property type="entry name" value="Mito_carr"/>
    <property type="match status" value="3"/>
</dbReference>
<dbReference type="FunFam" id="1.50.40.10:FF:000146">
    <property type="entry name" value="Uncharacterized protein, isoform B"/>
    <property type="match status" value="1"/>
</dbReference>
<dbReference type="PROSITE" id="PS50920">
    <property type="entry name" value="SOLCAR"/>
    <property type="match status" value="3"/>
</dbReference>
<keyword evidence="3 10" id="KW-0813">Transport</keyword>
<keyword evidence="5" id="KW-0677">Repeat</keyword>
<sequence length="311" mass="33647">MAHPTPSDPPNGNTLSPYYQVVSAAIDLVAGTAGGTANVLVGQPLDTVKVKMQAFPKLYPSTIQCFAKTLQQDGVFRGLYAGTLPALVANVAENSVLFCAYGVCQQFVQKIVNKPKATDLSPLENASAGFFAAFFSSVTLCPTELVKCRLQAMRESSQTTGISAFQLTKNIWHQDGLPGFFVGLTPTFAREMPGYFFFFGGYELTRTFLAPKGETKDDIGPVKTIIAGGVGGTCLWVSIFPADVIKSRMQISHEAKLGAFGVMKNLIHREGLLALYNGLIPTVLRTFPSTGALFLAYEYTRKTLNSVFLDR</sequence>
<evidence type="ECO:0000256" key="9">
    <source>
        <dbReference type="PROSITE-ProRule" id="PRU00282"/>
    </source>
</evidence>
<evidence type="ECO:0000256" key="7">
    <source>
        <dbReference type="ARBA" id="ARBA00023128"/>
    </source>
</evidence>
<keyword evidence="12" id="KW-1185">Reference proteome</keyword>
<comment type="subcellular location">
    <subcellularLocation>
        <location evidence="1">Mitochondrion membrane</location>
        <topology evidence="1">Multi-pass membrane protein</topology>
    </subcellularLocation>
</comment>
<feature type="repeat" description="Solcar" evidence="9">
    <location>
        <begin position="120"/>
        <end position="208"/>
    </location>
</feature>
<dbReference type="RefSeq" id="XP_022659069.1">
    <property type="nucleotide sequence ID" value="XM_022803334.1"/>
</dbReference>
<evidence type="ECO:0000256" key="10">
    <source>
        <dbReference type="RuleBase" id="RU000488"/>
    </source>
</evidence>
<dbReference type="Gene3D" id="1.50.40.10">
    <property type="entry name" value="Mitochondrial carrier domain"/>
    <property type="match status" value="1"/>
</dbReference>
<feature type="repeat" description="Solcar" evidence="9">
    <location>
        <begin position="219"/>
        <end position="303"/>
    </location>
</feature>
<evidence type="ECO:0000313" key="12">
    <source>
        <dbReference type="Proteomes" id="UP000594260"/>
    </source>
</evidence>
<dbReference type="RefSeq" id="XP_022659068.1">
    <property type="nucleotide sequence ID" value="XM_022803333.1"/>
</dbReference>
<dbReference type="SUPFAM" id="SSF103506">
    <property type="entry name" value="Mitochondrial carrier"/>
    <property type="match status" value="1"/>
</dbReference>
<dbReference type="PANTHER" id="PTHR45624:SF12">
    <property type="entry name" value="MITOCHONDRIAL ORNITHINE TRANSPORTER 1"/>
    <property type="match status" value="1"/>
</dbReference>
<evidence type="ECO:0008006" key="13">
    <source>
        <dbReference type="Google" id="ProtNLM"/>
    </source>
</evidence>
<evidence type="ECO:0000256" key="2">
    <source>
        <dbReference type="ARBA" id="ARBA00006375"/>
    </source>
</evidence>
<accession>A0A7M7JZ51</accession>
<dbReference type="GO" id="GO:0000064">
    <property type="term" value="F:L-ornithine transmembrane transporter activity"/>
    <property type="evidence" value="ECO:0007669"/>
    <property type="project" value="TreeGrafter"/>
</dbReference>
<evidence type="ECO:0000256" key="4">
    <source>
        <dbReference type="ARBA" id="ARBA00022692"/>
    </source>
</evidence>
<dbReference type="FunCoup" id="A0A7M7JZ51">
    <property type="interactions" value="246"/>
</dbReference>
<comment type="similarity">
    <text evidence="2 10">Belongs to the mitochondrial carrier (TC 2.A.29) family.</text>
</comment>
<organism evidence="11 12">
    <name type="scientific">Varroa destructor</name>
    <name type="common">Honeybee mite</name>
    <dbReference type="NCBI Taxonomy" id="109461"/>
    <lineage>
        <taxon>Eukaryota</taxon>
        <taxon>Metazoa</taxon>
        <taxon>Ecdysozoa</taxon>
        <taxon>Arthropoda</taxon>
        <taxon>Chelicerata</taxon>
        <taxon>Arachnida</taxon>
        <taxon>Acari</taxon>
        <taxon>Parasitiformes</taxon>
        <taxon>Mesostigmata</taxon>
        <taxon>Gamasina</taxon>
        <taxon>Dermanyssoidea</taxon>
        <taxon>Varroidae</taxon>
        <taxon>Varroa</taxon>
    </lineage>
</organism>
<keyword evidence="6" id="KW-1133">Transmembrane helix</keyword>
<evidence type="ECO:0000256" key="8">
    <source>
        <dbReference type="ARBA" id="ARBA00023136"/>
    </source>
</evidence>
<dbReference type="PANTHER" id="PTHR45624">
    <property type="entry name" value="MITOCHONDRIAL BASIC AMINO ACIDS TRANSPORTER-RELATED"/>
    <property type="match status" value="1"/>
</dbReference>
<dbReference type="InterPro" id="IPR050567">
    <property type="entry name" value="Mitochondrial_Carrier"/>
</dbReference>
<reference evidence="11" key="1">
    <citation type="submission" date="2021-01" db="UniProtKB">
        <authorList>
            <consortium name="EnsemblMetazoa"/>
        </authorList>
    </citation>
    <scope>IDENTIFICATION</scope>
</reference>
<proteinExistence type="inferred from homology"/>
<dbReference type="AlphaFoldDB" id="A0A7M7JZ51"/>
<keyword evidence="7" id="KW-0496">Mitochondrion</keyword>
<dbReference type="GeneID" id="111249450"/>
<dbReference type="RefSeq" id="XP_022659070.1">
    <property type="nucleotide sequence ID" value="XM_022803335.1"/>
</dbReference>
<evidence type="ECO:0000256" key="1">
    <source>
        <dbReference type="ARBA" id="ARBA00004225"/>
    </source>
</evidence>
<evidence type="ECO:0000256" key="5">
    <source>
        <dbReference type="ARBA" id="ARBA00022737"/>
    </source>
</evidence>